<dbReference type="RefSeq" id="WP_322395648.1">
    <property type="nucleotide sequence ID" value="NZ_WNUI01000272.1"/>
</dbReference>
<organism evidence="3 4">
    <name type="scientific">Clostridium perfringens</name>
    <dbReference type="NCBI Taxonomy" id="1502"/>
    <lineage>
        <taxon>Bacteria</taxon>
        <taxon>Bacillati</taxon>
        <taxon>Bacillota</taxon>
        <taxon>Clostridia</taxon>
        <taxon>Eubacteriales</taxon>
        <taxon>Clostridiaceae</taxon>
        <taxon>Clostridium</taxon>
    </lineage>
</organism>
<keyword evidence="2" id="KW-0328">Glycosyltransferase</keyword>
<dbReference type="InterPro" id="IPR000811">
    <property type="entry name" value="Glyco_trans_35"/>
</dbReference>
<evidence type="ECO:0000256" key="1">
    <source>
        <dbReference type="ARBA" id="ARBA00006047"/>
    </source>
</evidence>
<comment type="similarity">
    <text evidence="1 2">Belongs to the glycogen phosphorylase family.</text>
</comment>
<dbReference type="GO" id="GO:0005980">
    <property type="term" value="P:glycogen catabolic process"/>
    <property type="evidence" value="ECO:0007669"/>
    <property type="project" value="TreeGrafter"/>
</dbReference>
<reference evidence="3" key="1">
    <citation type="submission" date="2019-11" db="EMBL/GenBank/DDBJ databases">
        <title>Characterization of Clostridium perfringens isolates from swine manure treated agricultural soils.</title>
        <authorList>
            <person name="Wushke S.T."/>
        </authorList>
    </citation>
    <scope>NUCLEOTIDE SEQUENCE</scope>
    <source>
        <strain evidence="3">X94</strain>
    </source>
</reference>
<keyword evidence="2" id="KW-0119">Carbohydrate metabolism</keyword>
<dbReference type="AlphaFoldDB" id="A0AAW9I7L2"/>
<dbReference type="GO" id="GO:0005737">
    <property type="term" value="C:cytoplasm"/>
    <property type="evidence" value="ECO:0007669"/>
    <property type="project" value="TreeGrafter"/>
</dbReference>
<dbReference type="PANTHER" id="PTHR11468">
    <property type="entry name" value="GLYCOGEN PHOSPHORYLASE"/>
    <property type="match status" value="1"/>
</dbReference>
<dbReference type="Gene3D" id="3.40.50.2000">
    <property type="entry name" value="Glycogen Phosphorylase B"/>
    <property type="match status" value="1"/>
</dbReference>
<feature type="non-terminal residue" evidence="3">
    <location>
        <position position="168"/>
    </location>
</feature>
<feature type="non-terminal residue" evidence="3">
    <location>
        <position position="1"/>
    </location>
</feature>
<dbReference type="PANTHER" id="PTHR11468:SF3">
    <property type="entry name" value="GLYCOGEN PHOSPHORYLASE, LIVER FORM"/>
    <property type="match status" value="1"/>
</dbReference>
<dbReference type="Pfam" id="PF00343">
    <property type="entry name" value="Phosphorylase"/>
    <property type="match status" value="1"/>
</dbReference>
<name>A0AAW9I7L2_CLOPF</name>
<proteinExistence type="inferred from homology"/>
<dbReference type="EC" id="2.4.1.1" evidence="2"/>
<gene>
    <name evidence="3" type="ORF">GNF68_15555</name>
</gene>
<protein>
    <recommendedName>
        <fullName evidence="2">Alpha-1,4 glucan phosphorylase</fullName>
        <ecNumber evidence="2">2.4.1.1</ecNumber>
    </recommendedName>
</protein>
<keyword evidence="2" id="KW-0663">Pyridoxal phosphate</keyword>
<comment type="catalytic activity">
    <reaction evidence="2">
        <text>[(1-&gt;4)-alpha-D-glucosyl](n) + phosphate = [(1-&gt;4)-alpha-D-glucosyl](n-1) + alpha-D-glucose 1-phosphate</text>
        <dbReference type="Rhea" id="RHEA:41732"/>
        <dbReference type="Rhea" id="RHEA-COMP:9584"/>
        <dbReference type="Rhea" id="RHEA-COMP:9586"/>
        <dbReference type="ChEBI" id="CHEBI:15444"/>
        <dbReference type="ChEBI" id="CHEBI:43474"/>
        <dbReference type="ChEBI" id="CHEBI:58601"/>
        <dbReference type="EC" id="2.4.1.1"/>
    </reaction>
</comment>
<dbReference type="GO" id="GO:0030170">
    <property type="term" value="F:pyridoxal phosphate binding"/>
    <property type="evidence" value="ECO:0007669"/>
    <property type="project" value="TreeGrafter"/>
</dbReference>
<comment type="caution">
    <text evidence="3">The sequence shown here is derived from an EMBL/GenBank/DDBJ whole genome shotgun (WGS) entry which is preliminary data.</text>
</comment>
<sequence>RLAACFLDSIATLGLPGDGIGLNYHFGLFKQVFKNNLQNEEINEWIEKQSWLKKTDATYDIDFDGFTLRSRLYDINITGYNNTTNKLHLFDVETVDETIVNGGINFDKEDVKKNLTLFLYPDDSDEKGHLLRIYQQYFMISNGARFILDECIAKGSNLYDLYDYAVIQ</sequence>
<comment type="function">
    <text evidence="2">Allosteric enzyme that catalyzes the rate-limiting step in glycogen catabolism, the phosphorolytic cleavage of glycogen to produce glucose-1-phosphate, and plays a central role in maintaining cellular and organismal glucose homeostasis.</text>
</comment>
<comment type="cofactor">
    <cofactor evidence="2">
        <name>pyridoxal 5'-phosphate</name>
        <dbReference type="ChEBI" id="CHEBI:597326"/>
    </cofactor>
</comment>
<evidence type="ECO:0000313" key="4">
    <source>
        <dbReference type="Proteomes" id="UP001288778"/>
    </source>
</evidence>
<dbReference type="GO" id="GO:0008184">
    <property type="term" value="F:glycogen phosphorylase activity"/>
    <property type="evidence" value="ECO:0007669"/>
    <property type="project" value="InterPro"/>
</dbReference>
<dbReference type="Proteomes" id="UP001288778">
    <property type="component" value="Unassembled WGS sequence"/>
</dbReference>
<evidence type="ECO:0000313" key="3">
    <source>
        <dbReference type="EMBL" id="MDZ4910421.1"/>
    </source>
</evidence>
<accession>A0AAW9I7L2</accession>
<evidence type="ECO:0000256" key="2">
    <source>
        <dbReference type="RuleBase" id="RU000587"/>
    </source>
</evidence>
<dbReference type="EMBL" id="WNUI01000272">
    <property type="protein sequence ID" value="MDZ4910421.1"/>
    <property type="molecule type" value="Genomic_DNA"/>
</dbReference>
<dbReference type="SUPFAM" id="SSF53756">
    <property type="entry name" value="UDP-Glycosyltransferase/glycogen phosphorylase"/>
    <property type="match status" value="1"/>
</dbReference>
<keyword evidence="2" id="KW-0808">Transferase</keyword>